<evidence type="ECO:0000256" key="2">
    <source>
        <dbReference type="SAM" id="SignalP"/>
    </source>
</evidence>
<feature type="chain" id="PRO_5029731705" evidence="2">
    <location>
        <begin position="34"/>
        <end position="3351"/>
    </location>
</feature>
<dbReference type="EMBL" id="JABAHT010000113">
    <property type="protein sequence ID" value="KAF4664610.1"/>
    <property type="molecule type" value="Genomic_DNA"/>
</dbReference>
<evidence type="ECO:0000313" key="4">
    <source>
        <dbReference type="Proteomes" id="UP000570595"/>
    </source>
</evidence>
<evidence type="ECO:0000313" key="3">
    <source>
        <dbReference type="EMBL" id="KAF4664610.1"/>
    </source>
</evidence>
<organism evidence="3 4">
    <name type="scientific">Perkinsus olseni</name>
    <name type="common">Perkinsus atlanticus</name>
    <dbReference type="NCBI Taxonomy" id="32597"/>
    <lineage>
        <taxon>Eukaryota</taxon>
        <taxon>Sar</taxon>
        <taxon>Alveolata</taxon>
        <taxon>Perkinsozoa</taxon>
        <taxon>Perkinsea</taxon>
        <taxon>Perkinsida</taxon>
        <taxon>Perkinsidae</taxon>
        <taxon>Perkinsus</taxon>
    </lineage>
</organism>
<feature type="signal peptide" evidence="2">
    <location>
        <begin position="1"/>
        <end position="33"/>
    </location>
</feature>
<name>A0A7J6M072_PEROL</name>
<feature type="region of interest" description="Disordered" evidence="1">
    <location>
        <begin position="1910"/>
        <end position="1930"/>
    </location>
</feature>
<gene>
    <name evidence="3" type="primary">PRMT10_1</name>
    <name evidence="3" type="ORF">FOZ61_000681</name>
</gene>
<protein>
    <submittedName>
        <fullName evidence="3">Protein arginine methyltransferase 10</fullName>
    </submittedName>
</protein>
<keyword evidence="3" id="KW-0808">Transferase</keyword>
<dbReference type="GO" id="GO:0032259">
    <property type="term" value="P:methylation"/>
    <property type="evidence" value="ECO:0007669"/>
    <property type="project" value="UniProtKB-KW"/>
</dbReference>
<evidence type="ECO:0000256" key="1">
    <source>
        <dbReference type="SAM" id="MobiDB-lite"/>
    </source>
</evidence>
<accession>A0A7J6M072</accession>
<reference evidence="3 4" key="1">
    <citation type="submission" date="2020-04" db="EMBL/GenBank/DDBJ databases">
        <title>Perkinsus olseni comparative genomics.</title>
        <authorList>
            <person name="Bogema D.R."/>
        </authorList>
    </citation>
    <scope>NUCLEOTIDE SEQUENCE [LARGE SCALE GENOMIC DNA]</scope>
    <source>
        <strain evidence="3">ATCC PRA-179</strain>
    </source>
</reference>
<proteinExistence type="predicted"/>
<sequence>MKAAALRRMWRRRLSPLSATLLAAVCINGGSTATESSSLRKERITSETKRNLATITDAFVQANTEVEVLEPSESTPLNRGYQQSFKDLNALYAGLEYQWLAIRLRNGDQFSVDQARITFVIGEPDTATVQNGYCLAGHASSQLAGPARVSDPWAETPHAATTDTVTTPAALLYGQTTSGAVTTLTPLAFKMGGIYRLCYSSDGSFASGKTDTPDISIHVSGVSVNCEDRDCLASRPFRCWALWNARSAADSCIVNYDAFTPSDAPGKLTWSASFAATYDSTTGSQASYTVQTCGSTYPSGVICDAGGSCNMTGGYMLSTDGLKSDLEVKIPQTVGWLNGTTFAATSVAACYCPDYDATVGGKCDAFDEYVQQIGVIQIYTVRLCSPFLQPCADNYFTAVTPGQKFSVRVDCPPGACEFNLDSRLKVVAIADASRHGSAFNLPSWTTTPIAHGCHGASHTEMLPTPATCYSPTNCTLHGGYRQDWKEFGLPANGTPAYVFDAGWTDHEKLNFNSAKEFDVCFCHGSCETSTSWFKVGQFSLHPFRPSSGYAFQGDTVEEYAFLRYVNRNGTLTFNRWLNHTSDQMTLGLQDNGIVKLLSDDDGSMTDTECQSRPWDTDYVPALYESTAGRYRGLQHSSFPYQMGFTNKTNHSDLSDTLLATKAGIMAVCYCALTDPTTYQCLDSAAWSLILRLTIRGPTAGQRWSFATNIGVRFEYTGWGLSSEDTVRIIRAEASCLDNGGNPLDVEPSVQVGCPTRCATASSVAGSETNIAGITPRFDQINCDVQNNNCDRAFITRLEVSSDTMTYLYFSGAPYLRTGDVLIITSGIECDSTVTDNPCNDDMVAAMQGVYEFADYNTNNASLADTYFVGHTVTALDGTLTKFAVNIGWPESRRPVFATGSSFGAWTVLNRVITKEEIKATAEKHDLKVCWSYGGNGNYVAEAGHISFVDPFPMAATSVSLSTTALGVRAPGVISFKTASGAIGKHYTQSTELTQLKIIFLDTGFLEAYYSGTESPEIDDNNASEDELEEARQYVCGKLFKELWSDDTENGFPMPKGCYYRSYDSYREFFIVFDRRSGLRPDTSYKIVMNMAGFAGQSSDQEYVRIISMVALESAPYTALEMGRPLLTRLAVPEGGVTDPHFLIPGGLAVTGGNNQVRELTTGSALSGSDAQLTLVVKGSANELSAIVGGSILRIFLWPLLQWDMEREPTAVCTPVDSEHVCGDITEVKTETIVPNGHKSVLRLSFPSGMTPLHGGRAHKIELYNLQLPTGGFFPDRLAAQITTATDQSPSYIMSSGDYIWKKPDAGYTVGKVLATDGDTEPFRSDTGNSIYVKLNLGATLFAGGGAATSAQFTLSLPEGYICRGAAAVEDDLLLFEQRVPQGRGTVEKPEMWSFDSTNECSFGLSGYDVIYSGSSVMAKIIVDNPSVPLGQASSSNRWRVRIASRGYYSQASNMYEVEGSVFMSSEPELFYGSRPVLGKLSTPIIVPDDFSVSTATTVRRHWISVWFHTEQSAGQDGYILVNAPRHFDFGKACLVQDLGEDFYVSGGDVTAFPLPTVLNCEGLAEAKDRPNLQGDSGATGTAIRYHQALINTHRLLKEDTLYGFRLRIVNPIIDSIVSGDDDAWRIWTLNDKRQYIDGTPGTVSLMPQSVARSWRLYQYMLTTPDQPLRDGTFHVSARLSSAVPYRQRRELSMLQIRLWQLPWSTTSTFRASLPAGWQWVIRSDEDFVACRNCTRGDPSVYHQLNNITAEWPTQTLPTNQSSVLSWGSQRLFFNSSHIYGFRAPVMVPSFPPSGSTRKLLIEFGFDEVEAADRPYAAMLELGTITSLGAFTVSPSSIVVGKRVEVTFTARTASSIHPLSDALVITFPEGYEMPSSCVLEPTSSQSRRLVAEGTIPSGMNEWTLPHLSVVADDDSGGAEPSTEAAEPGSELPPGVECVWNTTARTVTLQPTIFPIEPGLYHFKLLRVTNPSEVRDVVPEDDSDCGMSSCFKLESFRGLFNSSVGPQTLDLATYYPGHTLSVKMDAASLAPITDEQRAASGRNDRPGKENNVILQFRLPTDKTSADSILTVTGPLSLVFAEDCLVGLETRPDKVFGDGQSLPRQYTEWPDSAEMLSCTGGQNVARMIVGPGLEKENLYVFRLRIHSNPLTNPVDNMWTIELGGESSEPFPGFELWSFHPAEVLPVSVAKNRLKEQATQLGIPFELVRNPVTISFTTHSRVDRDSPDLGGGAVLMLTAPSDFTFVTRTDIPRSDECEGVELEELAGDDEESQPASVFRSADYSCRITDPNPDTAATSFAKLHRMTMTLLNDKPLLAKRRYRLTVFVYNPDVVVETSKGDWLLQSFRNALDVEDPTISALDETSMHGFTVTNVLSEFVVRNSDPTTQLPIVAGKTEIPALYIGVKFSARLDTGDILLIEAPEGYSFGGHGEICHGFTWITNQGNYLPNSLPTCDGRVMHLIVDEPTAYPSGHTIEYTITTINPIETPSLVRNYWKAGHFRPSSQNEGVSVVATAVHASWTVVPQLEDCSVELTGEMLAATRASDIEISFTAVSAADKLVITARRPPGFDFSAAKVLSSGHEILEAIGSTVSLRVVIRAGERSTVRLGKVRLGQEGGQTEFDITTYLVDEKRDQKSAYKDGFELPGLLTVPTATLLSSFNANPLAYPVSSQFGVQLSTLDAPVEATAVLRSTMTRTAHSGEVLYINAKSYAVLSEDFAVLDEANNRPIEVSNLTALDDSLWCTLTEPLEAGHLYTISVKVHTPVDPRRIHPELFALTAKQLVTLPPESLAKMTIDSKWLLETRLPDDEEVSTATRLPTNTNDRFLRSPEEPETADNSWFDMVAQLDFEVLPASCLACPRQHPPGAEIQVSLVLDPHGTSPDVLYLVAPPDFTFGSPDCLHEYRGTDIQGCRITTLDLADGSQRQVAVLLARRGGLQSSPSSLKVSVKTPPRSPSSIQWYIRAIQFEDNPSPALSSVVDFIYSPADHMEVGWSEHEGFEVRQMEDARILYASIPSEQHDDIRLLMAVGFTTKQTFDMSVGHVRVILPDTFTVYCDTLKVFYLPVSASSTDRCSITRPEGSGTVVAELRLNDLLPPRDYGLSWLVNTPQVTAEPNNLTIIIVDQHGHVQDAAMTIPSFKVEYGTPVTASYRVLFVRDTVSSTEPEDATLPTPTPALSSGSLPQEIVDYRVTLVFNVTKEFPADSGVHRIRIEYPAGVVHNIVQRENSGTWFGVQISSELRGAIQTVDLDGENAVVLYVKEGAQRLQVGQHSVNVPVTLPDSQPDAPGFNFYHLTFCRPAGNCTAAPSSGVLMTFPLHGFSLGDPTLDGSGTSAAEVTADAFSSIRVLVLVISMTFIII</sequence>
<dbReference type="GO" id="GO:0008168">
    <property type="term" value="F:methyltransferase activity"/>
    <property type="evidence" value="ECO:0007669"/>
    <property type="project" value="UniProtKB-KW"/>
</dbReference>
<dbReference type="OrthoDB" id="432866at2759"/>
<dbReference type="Proteomes" id="UP000570595">
    <property type="component" value="Unassembled WGS sequence"/>
</dbReference>
<keyword evidence="3" id="KW-0489">Methyltransferase</keyword>
<keyword evidence="2" id="KW-0732">Signal</keyword>
<comment type="caution">
    <text evidence="3">The sequence shown here is derived from an EMBL/GenBank/DDBJ whole genome shotgun (WGS) entry which is preliminary data.</text>
</comment>